<feature type="region of interest" description="Disordered" evidence="1">
    <location>
        <begin position="73"/>
        <end position="118"/>
    </location>
</feature>
<keyword evidence="2" id="KW-0732">Signal</keyword>
<dbReference type="AlphaFoldDB" id="A0A917LS01"/>
<feature type="signal peptide" evidence="2">
    <location>
        <begin position="1"/>
        <end position="25"/>
    </location>
</feature>
<feature type="compositionally biased region" description="Polar residues" evidence="1">
    <location>
        <begin position="100"/>
        <end position="112"/>
    </location>
</feature>
<sequence>MKGWFRRFSVSLALLSIMNVGGATALSSNINNSGLTAFNQGETAITNTSGADPDFDPKAAVGEDVLKQLKQASPDAVLSRNPSTGETIVTDRKPVRPVNSLGTELSTPSSLDSADERH</sequence>
<gene>
    <name evidence="3" type="ORF">GCM10010918_02880</name>
</gene>
<name>A0A917LS01_9BACL</name>
<organism evidence="3 4">
    <name type="scientific">Paenibacillus radicis</name>
    <name type="common">ex Gao et al. 2016</name>
    <dbReference type="NCBI Taxonomy" id="1737354"/>
    <lineage>
        <taxon>Bacteria</taxon>
        <taxon>Bacillati</taxon>
        <taxon>Bacillota</taxon>
        <taxon>Bacilli</taxon>
        <taxon>Bacillales</taxon>
        <taxon>Paenibacillaceae</taxon>
        <taxon>Paenibacillus</taxon>
    </lineage>
</organism>
<reference evidence="3 4" key="1">
    <citation type="journal article" date="2014" name="Int. J. Syst. Evol. Microbiol.">
        <title>Complete genome sequence of Corynebacterium casei LMG S-19264T (=DSM 44701T), isolated from a smear-ripened cheese.</title>
        <authorList>
            <consortium name="US DOE Joint Genome Institute (JGI-PGF)"/>
            <person name="Walter F."/>
            <person name="Albersmeier A."/>
            <person name="Kalinowski J."/>
            <person name="Ruckert C."/>
        </authorList>
    </citation>
    <scope>NUCLEOTIDE SEQUENCE [LARGE SCALE GENOMIC DNA]</scope>
    <source>
        <strain evidence="3 4">CGMCC 1.15286</strain>
    </source>
</reference>
<dbReference type="EMBL" id="BMHY01000001">
    <property type="protein sequence ID" value="GGG53589.1"/>
    <property type="molecule type" value="Genomic_DNA"/>
</dbReference>
<keyword evidence="4" id="KW-1185">Reference proteome</keyword>
<evidence type="ECO:0000313" key="4">
    <source>
        <dbReference type="Proteomes" id="UP000600247"/>
    </source>
</evidence>
<evidence type="ECO:0000313" key="3">
    <source>
        <dbReference type="EMBL" id="GGG53589.1"/>
    </source>
</evidence>
<evidence type="ECO:0000256" key="1">
    <source>
        <dbReference type="SAM" id="MobiDB-lite"/>
    </source>
</evidence>
<protein>
    <submittedName>
        <fullName evidence="3">Uncharacterized protein</fullName>
    </submittedName>
</protein>
<proteinExistence type="predicted"/>
<accession>A0A917LS01</accession>
<dbReference type="Proteomes" id="UP000600247">
    <property type="component" value="Unassembled WGS sequence"/>
</dbReference>
<feature type="chain" id="PRO_5036861990" evidence="2">
    <location>
        <begin position="26"/>
        <end position="118"/>
    </location>
</feature>
<evidence type="ECO:0000256" key="2">
    <source>
        <dbReference type="SAM" id="SignalP"/>
    </source>
</evidence>
<comment type="caution">
    <text evidence="3">The sequence shown here is derived from an EMBL/GenBank/DDBJ whole genome shotgun (WGS) entry which is preliminary data.</text>
</comment>
<dbReference type="RefSeq" id="WP_188887155.1">
    <property type="nucleotide sequence ID" value="NZ_BMHY01000001.1"/>
</dbReference>